<dbReference type="Pfam" id="PF18862">
    <property type="entry name" value="ApeA_NTD1"/>
    <property type="match status" value="1"/>
</dbReference>
<gene>
    <name evidence="2" type="ORF">FC752_21550</name>
</gene>
<proteinExistence type="predicted"/>
<organism evidence="2 3">
    <name type="scientific">Lysinibacillus varians</name>
    <dbReference type="NCBI Taxonomy" id="1145276"/>
    <lineage>
        <taxon>Bacteria</taxon>
        <taxon>Bacillati</taxon>
        <taxon>Bacillota</taxon>
        <taxon>Bacilli</taxon>
        <taxon>Bacillales</taxon>
        <taxon>Bacillaceae</taxon>
        <taxon>Lysinibacillus</taxon>
    </lineage>
</organism>
<feature type="domain" description="ApeA N-terminal" evidence="1">
    <location>
        <begin position="10"/>
        <end position="231"/>
    </location>
</feature>
<evidence type="ECO:0000313" key="3">
    <source>
        <dbReference type="Proteomes" id="UP000308539"/>
    </source>
</evidence>
<reference evidence="2 3" key="1">
    <citation type="submission" date="2019-04" db="EMBL/GenBank/DDBJ databases">
        <title>Lysinibacillus genome sequencing.</title>
        <authorList>
            <person name="Dunlap C."/>
        </authorList>
    </citation>
    <scope>NUCLEOTIDE SEQUENCE [LARGE SCALE GENOMIC DNA]</scope>
    <source>
        <strain evidence="2 3">NBRC 109424</strain>
    </source>
</reference>
<dbReference type="EMBL" id="SZPV01000054">
    <property type="protein sequence ID" value="TKI51606.1"/>
    <property type="molecule type" value="Genomic_DNA"/>
</dbReference>
<accession>A0ABY2T4H7</accession>
<dbReference type="InterPro" id="IPR041223">
    <property type="entry name" value="ApeA_NTD"/>
</dbReference>
<name>A0ABY2T4H7_9BACI</name>
<dbReference type="RefSeq" id="WP_025220826.1">
    <property type="nucleotide sequence ID" value="NZ_CP006837.1"/>
</dbReference>
<evidence type="ECO:0000259" key="1">
    <source>
        <dbReference type="Pfam" id="PF18862"/>
    </source>
</evidence>
<keyword evidence="3" id="KW-1185">Reference proteome</keyword>
<dbReference type="Proteomes" id="UP000308539">
    <property type="component" value="Unassembled WGS sequence"/>
</dbReference>
<comment type="caution">
    <text evidence="2">The sequence shown here is derived from an EMBL/GenBank/DDBJ whole genome shotgun (WGS) entry which is preliminary data.</text>
</comment>
<evidence type="ECO:0000313" key="2">
    <source>
        <dbReference type="EMBL" id="TKI51606.1"/>
    </source>
</evidence>
<sequence>MSNIEELQFGNWKIGGTEFVLSVILHADYSKNIFELDFYSDTPDALPYYTDVVYGNTYQGKAFTLYQCNINGARSTSIVHGYKTKYLYKVNCSYILEGAMFNSENDILIKEVYFSVTNLNKWAFQEAIEMDLDTSMEYMITTKEIIPIIHKNEKFEFSISYATMPDYNYRFSSMLKISTNVRLTIKFEEPTSLISAHKIVYQIRDFFSLCTTLPTYIEYISGLPYYSRPQEIDLPVKIYGQAIETLLFDLARNSGVN</sequence>
<protein>
    <recommendedName>
        <fullName evidence="1">ApeA N-terminal domain-containing protein</fullName>
    </recommendedName>
</protein>